<protein>
    <recommendedName>
        <fullName evidence="3">Fibronectin type-III domain-containing protein</fullName>
    </recommendedName>
</protein>
<feature type="non-terminal residue" evidence="4">
    <location>
        <position position="1"/>
    </location>
</feature>
<dbReference type="OrthoDB" id="5974800at2759"/>
<dbReference type="SMART" id="SM00060">
    <property type="entry name" value="FN3"/>
    <property type="match status" value="1"/>
</dbReference>
<accession>A0A3M6UMA1</accession>
<evidence type="ECO:0000256" key="1">
    <source>
        <dbReference type="SAM" id="MobiDB-lite"/>
    </source>
</evidence>
<feature type="region of interest" description="Disordered" evidence="1">
    <location>
        <begin position="222"/>
        <end position="248"/>
    </location>
</feature>
<dbReference type="InterPro" id="IPR003961">
    <property type="entry name" value="FN3_dom"/>
</dbReference>
<feature type="compositionally biased region" description="Basic and acidic residues" evidence="1">
    <location>
        <begin position="238"/>
        <end position="248"/>
    </location>
</feature>
<evidence type="ECO:0000313" key="4">
    <source>
        <dbReference type="EMBL" id="RMX54739.1"/>
    </source>
</evidence>
<sequence>VKRGGRLLEIIDTAIADSGVYTCKAGKSSLTITIHVIGRKGSVVVDFNIIIQIVTTDPKNETTIADKKAFVLQTTIKEAEDAEPPESNSVEIFDMKSDELSVRWKPSENAETFDVRSYSVQYRAYGEETYSEHNQTATTKTKDYSYGIKSLESETIYMIRVGAVNPYGPNFNEETGHETEPAPFARWIIFLAVLGVLLVLGILIDIIIHRLKKAQERREQREARFQTLPSQNEAQKVPGHERLLEFKS</sequence>
<keyword evidence="2" id="KW-1133">Transmembrane helix</keyword>
<keyword evidence="2" id="KW-0812">Transmembrane</keyword>
<dbReference type="Gene3D" id="2.60.40.10">
    <property type="entry name" value="Immunoglobulins"/>
    <property type="match status" value="1"/>
</dbReference>
<proteinExistence type="predicted"/>
<name>A0A3M6UMA1_POCDA</name>
<dbReference type="InterPro" id="IPR036179">
    <property type="entry name" value="Ig-like_dom_sf"/>
</dbReference>
<organism evidence="4 5">
    <name type="scientific">Pocillopora damicornis</name>
    <name type="common">Cauliflower coral</name>
    <name type="synonym">Millepora damicornis</name>
    <dbReference type="NCBI Taxonomy" id="46731"/>
    <lineage>
        <taxon>Eukaryota</taxon>
        <taxon>Metazoa</taxon>
        <taxon>Cnidaria</taxon>
        <taxon>Anthozoa</taxon>
        <taxon>Hexacorallia</taxon>
        <taxon>Scleractinia</taxon>
        <taxon>Astrocoeniina</taxon>
        <taxon>Pocilloporidae</taxon>
        <taxon>Pocillopora</taxon>
    </lineage>
</organism>
<dbReference type="EMBL" id="RCHS01001212">
    <property type="protein sequence ID" value="RMX54739.1"/>
    <property type="molecule type" value="Genomic_DNA"/>
</dbReference>
<dbReference type="Proteomes" id="UP000275408">
    <property type="component" value="Unassembled WGS sequence"/>
</dbReference>
<dbReference type="AlphaFoldDB" id="A0A3M6UMA1"/>
<keyword evidence="5" id="KW-1185">Reference proteome</keyword>
<dbReference type="SUPFAM" id="SSF48726">
    <property type="entry name" value="Immunoglobulin"/>
    <property type="match status" value="1"/>
</dbReference>
<dbReference type="InterPro" id="IPR013783">
    <property type="entry name" value="Ig-like_fold"/>
</dbReference>
<dbReference type="Pfam" id="PF00041">
    <property type="entry name" value="fn3"/>
    <property type="match status" value="1"/>
</dbReference>
<dbReference type="PROSITE" id="PS50853">
    <property type="entry name" value="FN3"/>
    <property type="match status" value="1"/>
</dbReference>
<feature type="domain" description="Fibronectin type-III" evidence="3">
    <location>
        <begin position="84"/>
        <end position="182"/>
    </location>
</feature>
<dbReference type="SUPFAM" id="SSF49265">
    <property type="entry name" value="Fibronectin type III"/>
    <property type="match status" value="1"/>
</dbReference>
<evidence type="ECO:0000259" key="3">
    <source>
        <dbReference type="PROSITE" id="PS50853"/>
    </source>
</evidence>
<gene>
    <name evidence="4" type="ORF">pdam_00011550</name>
</gene>
<evidence type="ECO:0000313" key="5">
    <source>
        <dbReference type="Proteomes" id="UP000275408"/>
    </source>
</evidence>
<reference evidence="4 5" key="1">
    <citation type="journal article" date="2018" name="Sci. Rep.">
        <title>Comparative analysis of the Pocillopora damicornis genome highlights role of immune system in coral evolution.</title>
        <authorList>
            <person name="Cunning R."/>
            <person name="Bay R.A."/>
            <person name="Gillette P."/>
            <person name="Baker A.C."/>
            <person name="Traylor-Knowles N."/>
        </authorList>
    </citation>
    <scope>NUCLEOTIDE SEQUENCE [LARGE SCALE GENOMIC DNA]</scope>
    <source>
        <strain evidence="4">RSMAS</strain>
        <tissue evidence="4">Whole animal</tissue>
    </source>
</reference>
<comment type="caution">
    <text evidence="4">The sequence shown here is derived from an EMBL/GenBank/DDBJ whole genome shotgun (WGS) entry which is preliminary data.</text>
</comment>
<evidence type="ECO:0000256" key="2">
    <source>
        <dbReference type="SAM" id="Phobius"/>
    </source>
</evidence>
<keyword evidence="2" id="KW-0472">Membrane</keyword>
<dbReference type="InterPro" id="IPR036116">
    <property type="entry name" value="FN3_sf"/>
</dbReference>
<feature type="transmembrane region" description="Helical" evidence="2">
    <location>
        <begin position="187"/>
        <end position="208"/>
    </location>
</feature>
<dbReference type="CDD" id="cd00063">
    <property type="entry name" value="FN3"/>
    <property type="match status" value="1"/>
</dbReference>